<protein>
    <submittedName>
        <fullName evidence="2">Uncharacterized protein</fullName>
    </submittedName>
</protein>
<keyword evidence="3" id="KW-1185">Reference proteome</keyword>
<dbReference type="Proteomes" id="UP000438448">
    <property type="component" value="Unassembled WGS sequence"/>
</dbReference>
<dbReference type="AlphaFoldDB" id="A0A7K0D1M2"/>
<name>A0A7K0D1M2_9NOCA</name>
<organism evidence="2 3">
    <name type="scientific">Nocardia macrotermitis</name>
    <dbReference type="NCBI Taxonomy" id="2585198"/>
    <lineage>
        <taxon>Bacteria</taxon>
        <taxon>Bacillati</taxon>
        <taxon>Actinomycetota</taxon>
        <taxon>Actinomycetes</taxon>
        <taxon>Mycobacteriales</taxon>
        <taxon>Nocardiaceae</taxon>
        <taxon>Nocardia</taxon>
    </lineage>
</organism>
<feature type="compositionally biased region" description="Basic and acidic residues" evidence="1">
    <location>
        <begin position="1"/>
        <end position="10"/>
    </location>
</feature>
<evidence type="ECO:0000313" key="3">
    <source>
        <dbReference type="Proteomes" id="UP000438448"/>
    </source>
</evidence>
<sequence>MADRNADHSDPSVPSHPCDSHGSFGRMFHTDYIRLVRLDLLSETDAAEVAGILAERGYTTVSLGPKPVTHQVGTFDMTDDSRGIRVIGLDEGPYPSDDREWWTGIERRFIDTLARGFGATVSGLTAHRSGLSEMRSELVTATGTIVIDRDRDEAATARLAAFAEFPERAPEPRTTHELGDMSAADGPNFAAVELIGLDDIPWDTLEHAYGSAEEVPGILRDLAADDEGFDDTVQEGLYSAIIHQGTCYSATPLAVPYLAELAAAPDFTPAYRLTLLSALVGIGALELPGEHGPAERSAAAMARVVPRVLLSWAASPEHIRPWLIVLAAFAPADAVELLPEFDEFRRAVPGPSPALDLAIALAVGDRDAVDAIVREASTWSGRIADIMAYDAAPLLRHYRVLEVLANRELAR</sequence>
<proteinExistence type="predicted"/>
<dbReference type="EMBL" id="WEGK01000005">
    <property type="protein sequence ID" value="MQY19620.1"/>
    <property type="molecule type" value="Genomic_DNA"/>
</dbReference>
<comment type="caution">
    <text evidence="2">The sequence shown here is derived from an EMBL/GenBank/DDBJ whole genome shotgun (WGS) entry which is preliminary data.</text>
</comment>
<evidence type="ECO:0000256" key="1">
    <source>
        <dbReference type="SAM" id="MobiDB-lite"/>
    </source>
</evidence>
<evidence type="ECO:0000313" key="2">
    <source>
        <dbReference type="EMBL" id="MQY19620.1"/>
    </source>
</evidence>
<gene>
    <name evidence="2" type="ORF">NRB20_27100</name>
</gene>
<accession>A0A7K0D1M2</accession>
<reference evidence="2 3" key="1">
    <citation type="submission" date="2019-10" db="EMBL/GenBank/DDBJ databases">
        <title>Nocardia macrotermitis sp. nov. and Nocardia aurantia sp. nov., isolated from the gut of fungus growing-termite Macrotermes natalensis.</title>
        <authorList>
            <person name="Benndorf R."/>
            <person name="Schwitalla J."/>
            <person name="Martin K."/>
            <person name="De Beer W."/>
            <person name="Kaster A.-K."/>
            <person name="Vollmers J."/>
            <person name="Poulsen M."/>
            <person name="Beemelmanns C."/>
        </authorList>
    </citation>
    <scope>NUCLEOTIDE SEQUENCE [LARGE SCALE GENOMIC DNA]</scope>
    <source>
        <strain evidence="2 3">RB20</strain>
    </source>
</reference>
<feature type="region of interest" description="Disordered" evidence="1">
    <location>
        <begin position="1"/>
        <end position="20"/>
    </location>
</feature>